<keyword evidence="18" id="KW-1185">Reference proteome</keyword>
<dbReference type="EC" id="3.2.1.8" evidence="13"/>
<proteinExistence type="inferred from homology"/>
<feature type="domain" description="GH10" evidence="16">
    <location>
        <begin position="22"/>
        <end position="367"/>
    </location>
</feature>
<gene>
    <name evidence="17" type="ORF">PG993_014825</name>
</gene>
<dbReference type="Proteomes" id="UP001444661">
    <property type="component" value="Unassembled WGS sequence"/>
</dbReference>
<evidence type="ECO:0000313" key="18">
    <source>
        <dbReference type="Proteomes" id="UP001444661"/>
    </source>
</evidence>
<dbReference type="SMART" id="SM00633">
    <property type="entry name" value="Glyco_10"/>
    <property type="match status" value="1"/>
</dbReference>
<evidence type="ECO:0000256" key="13">
    <source>
        <dbReference type="RuleBase" id="RU361174"/>
    </source>
</evidence>
<keyword evidence="8 13" id="KW-0378">Hydrolase</keyword>
<dbReference type="PANTHER" id="PTHR31490:SF35">
    <property type="entry name" value="ENDO-1,4-BETA-XYLANASE"/>
    <property type="match status" value="1"/>
</dbReference>
<evidence type="ECO:0000256" key="7">
    <source>
        <dbReference type="ARBA" id="ARBA00022729"/>
    </source>
</evidence>
<evidence type="ECO:0000256" key="3">
    <source>
        <dbReference type="ARBA" id="ARBA00004851"/>
    </source>
</evidence>
<dbReference type="PANTHER" id="PTHR31490">
    <property type="entry name" value="GLYCOSYL HYDROLASE"/>
    <property type="match status" value="1"/>
</dbReference>
<dbReference type="Gene3D" id="3.20.20.80">
    <property type="entry name" value="Glycosidases"/>
    <property type="match status" value="1"/>
</dbReference>
<feature type="active site" description="Nucleophile" evidence="12">
    <location>
        <position position="288"/>
    </location>
</feature>
<dbReference type="PROSITE" id="PS00591">
    <property type="entry name" value="GH10_1"/>
    <property type="match status" value="1"/>
</dbReference>
<dbReference type="PRINTS" id="PR00134">
    <property type="entry name" value="GLHYDRLASE10"/>
</dbReference>
<evidence type="ECO:0000256" key="6">
    <source>
        <dbReference type="ARBA" id="ARBA00022651"/>
    </source>
</evidence>
<dbReference type="PROSITE" id="PS51760">
    <property type="entry name" value="GH10_2"/>
    <property type="match status" value="1"/>
</dbReference>
<evidence type="ECO:0000256" key="14">
    <source>
        <dbReference type="SAM" id="SignalP"/>
    </source>
</evidence>
<feature type="signal peptide" evidence="14">
    <location>
        <begin position="1"/>
        <end position="23"/>
    </location>
</feature>
<comment type="similarity">
    <text evidence="4 13">Belongs to the glycosyl hydrolase 10 (cellulase F) family.</text>
</comment>
<keyword evidence="9 13" id="KW-0119">Carbohydrate metabolism</keyword>
<evidence type="ECO:0000259" key="16">
    <source>
        <dbReference type="PROSITE" id="PS51760"/>
    </source>
</evidence>
<comment type="catalytic activity">
    <reaction evidence="1 13">
        <text>Endohydrolysis of (1-&gt;4)-beta-D-xylosidic linkages in xylans.</text>
        <dbReference type="EC" id="3.2.1.8"/>
    </reaction>
</comment>
<evidence type="ECO:0000256" key="5">
    <source>
        <dbReference type="ARBA" id="ARBA00022525"/>
    </source>
</evidence>
<dbReference type="EMBL" id="JAQQWK010000014">
    <property type="protein sequence ID" value="KAK8016636.1"/>
    <property type="molecule type" value="Genomic_DNA"/>
</dbReference>
<dbReference type="Pfam" id="PF00331">
    <property type="entry name" value="Glyco_hydro_10"/>
    <property type="match status" value="2"/>
</dbReference>
<keyword evidence="5" id="KW-0964">Secreted</keyword>
<feature type="domain" description="CBM1" evidence="15">
    <location>
        <begin position="414"/>
        <end position="450"/>
    </location>
</feature>
<evidence type="ECO:0000259" key="15">
    <source>
        <dbReference type="PROSITE" id="PS51164"/>
    </source>
</evidence>
<evidence type="ECO:0000313" key="17">
    <source>
        <dbReference type="EMBL" id="KAK8016636.1"/>
    </source>
</evidence>
<dbReference type="Pfam" id="PF00734">
    <property type="entry name" value="CBM_1"/>
    <property type="match status" value="1"/>
</dbReference>
<comment type="subcellular location">
    <subcellularLocation>
        <location evidence="2">Secreted</location>
    </subcellularLocation>
</comment>
<dbReference type="InterPro" id="IPR017853">
    <property type="entry name" value="GH"/>
</dbReference>
<dbReference type="InterPro" id="IPR000254">
    <property type="entry name" value="CBD"/>
</dbReference>
<evidence type="ECO:0000256" key="8">
    <source>
        <dbReference type="ARBA" id="ARBA00022801"/>
    </source>
</evidence>
<sequence length="450" mass="47466">MHLLNSPAVAAAVLLALSGGVSAQLNQLAKAAGKLYFGTAIHGEDLNDSSQQKYLGDSNDFGQATPGNEMKWDATEPNRGQFTFGNGDKIANFASSHGQMLRCHTLVWYAQLPGWVQNGNWNKDSLTSVINTHISNVVGHYKGKCYAWDVVNEALNEDGSYRNNPFLRVLGDSYFAIAFDAAAKADPNTKLYYNGRLFISADRPPRKLPSLIADDFSSPRADYNLETLSPKQAGAVKIVKLIRAAGKRIDGVGMQAHLVVGQSPSAATLQSVMRSYLDAGATEVAFTELDIRFSSLPASSAGLQQQAAEYGAVTSACLAVKGCVGITTWGFSDAHSWVPGTFPGNGDALLYDRSYQKKPAYSTISSILAAAKTSGGGGTAAPTATLVTSTTTAAQPPPATTTAGNGGGWLCFSTVGAMRTEIGGQGWSGCKTCASGLTCKFSNDYYSQCV</sequence>
<keyword evidence="11 13" id="KW-0624">Polysaccharide degradation</keyword>
<evidence type="ECO:0000256" key="10">
    <source>
        <dbReference type="ARBA" id="ARBA00023295"/>
    </source>
</evidence>
<evidence type="ECO:0000256" key="2">
    <source>
        <dbReference type="ARBA" id="ARBA00004613"/>
    </source>
</evidence>
<name>A0ABR1RNU5_9PEZI</name>
<comment type="pathway">
    <text evidence="3">Glycan degradation; xylan degradation.</text>
</comment>
<comment type="caution">
    <text evidence="17">The sequence shown here is derived from an EMBL/GenBank/DDBJ whole genome shotgun (WGS) entry which is preliminary data.</text>
</comment>
<dbReference type="SUPFAM" id="SSF57180">
    <property type="entry name" value="Cellulose-binding domain"/>
    <property type="match status" value="1"/>
</dbReference>
<dbReference type="SMART" id="SM00236">
    <property type="entry name" value="fCBD"/>
    <property type="match status" value="1"/>
</dbReference>
<dbReference type="InterPro" id="IPR035971">
    <property type="entry name" value="CBD_sf"/>
</dbReference>
<reference evidence="17 18" key="1">
    <citation type="submission" date="2023-01" db="EMBL/GenBank/DDBJ databases">
        <title>Analysis of 21 Apiospora genomes using comparative genomics revels a genus with tremendous synthesis potential of carbohydrate active enzymes and secondary metabolites.</title>
        <authorList>
            <person name="Sorensen T."/>
        </authorList>
    </citation>
    <scope>NUCLEOTIDE SEQUENCE [LARGE SCALE GENOMIC DNA]</scope>
    <source>
        <strain evidence="17 18">CBS 33761</strain>
    </source>
</reference>
<dbReference type="SUPFAM" id="SSF51445">
    <property type="entry name" value="(Trans)glycosidases"/>
    <property type="match status" value="1"/>
</dbReference>
<evidence type="ECO:0000256" key="9">
    <source>
        <dbReference type="ARBA" id="ARBA00023277"/>
    </source>
</evidence>
<keyword evidence="6" id="KW-0858">Xylan degradation</keyword>
<evidence type="ECO:0000256" key="1">
    <source>
        <dbReference type="ARBA" id="ARBA00000681"/>
    </source>
</evidence>
<organism evidence="17 18">
    <name type="scientific">Apiospora rasikravindrae</name>
    <dbReference type="NCBI Taxonomy" id="990691"/>
    <lineage>
        <taxon>Eukaryota</taxon>
        <taxon>Fungi</taxon>
        <taxon>Dikarya</taxon>
        <taxon>Ascomycota</taxon>
        <taxon>Pezizomycotina</taxon>
        <taxon>Sordariomycetes</taxon>
        <taxon>Xylariomycetidae</taxon>
        <taxon>Amphisphaeriales</taxon>
        <taxon>Apiosporaceae</taxon>
        <taxon>Apiospora</taxon>
    </lineage>
</organism>
<dbReference type="PROSITE" id="PS51164">
    <property type="entry name" value="CBM1_2"/>
    <property type="match status" value="1"/>
</dbReference>
<protein>
    <recommendedName>
        <fullName evidence="13">Beta-xylanase</fullName>
        <ecNumber evidence="13">3.2.1.8</ecNumber>
    </recommendedName>
</protein>
<accession>A0ABR1RNU5</accession>
<dbReference type="InterPro" id="IPR001000">
    <property type="entry name" value="GH10_dom"/>
</dbReference>
<dbReference type="InterPro" id="IPR031158">
    <property type="entry name" value="GH10_AS"/>
</dbReference>
<evidence type="ECO:0000256" key="11">
    <source>
        <dbReference type="ARBA" id="ARBA00023326"/>
    </source>
</evidence>
<keyword evidence="7 14" id="KW-0732">Signal</keyword>
<evidence type="ECO:0000256" key="4">
    <source>
        <dbReference type="ARBA" id="ARBA00007495"/>
    </source>
</evidence>
<keyword evidence="10 13" id="KW-0326">Glycosidase</keyword>
<dbReference type="InterPro" id="IPR044846">
    <property type="entry name" value="GH10"/>
</dbReference>
<feature type="chain" id="PRO_5045596396" description="Beta-xylanase" evidence="14">
    <location>
        <begin position="24"/>
        <end position="450"/>
    </location>
</feature>
<evidence type="ECO:0000256" key="12">
    <source>
        <dbReference type="PROSITE-ProRule" id="PRU10061"/>
    </source>
</evidence>